<evidence type="ECO:0000259" key="7">
    <source>
        <dbReference type="Pfam" id="PF25036"/>
    </source>
</evidence>
<evidence type="ECO:0000256" key="1">
    <source>
        <dbReference type="ARBA" id="ARBA00006545"/>
    </source>
</evidence>
<feature type="region of interest" description="Disordered" evidence="4">
    <location>
        <begin position="1678"/>
        <end position="1703"/>
    </location>
</feature>
<evidence type="ECO:0000256" key="4">
    <source>
        <dbReference type="SAM" id="MobiDB-lite"/>
    </source>
</evidence>
<keyword evidence="2" id="KW-0813">Transport</keyword>
<dbReference type="GO" id="GO:0045053">
    <property type="term" value="P:protein retention in Golgi apparatus"/>
    <property type="evidence" value="ECO:0007669"/>
    <property type="project" value="TreeGrafter"/>
</dbReference>
<sequence>MWWLDPGKEVLNVLFNRILAPYVENLDMNQVNYGIGQGQITLRNLRLKKGALDKFRLPVDVLEGHLGKFTLSLHWMNLGNQPVEVMIEDVYLLVVPSPQTNVDPKEEEDRTQATKAERLENAELLHMRGQVAEMPTDNSEQSQGLWASLTAKIINNLQVTVKNIHVRYEDKLSVPGHPFAAGITLSGFTAVSVNDKWEAAFIESNAGAIHKLANLQSLAVYFNTDSPSMAGLPLEEAKIKFSELISQGDHIPEHQFILKPVSGEGRIVMNHESTKDMPRFDVQLLFDEIGVILDDNQYRDAISLLDMYHVYMRQHQYRKFKPTEEEFAENRPKALLLFAGKSILEGVKERKHQWTWAYFAERRDDRRSYVELFKKKLLNPLTPPETLSFQALEKKLSYDDIRFYRSIARSQARKDAATRIQIEQEKKKQEPPKSVGWTGWLWGSSASTSENQEDPAFSGTMTEEQRKQLYDVLEYDEKSALADSFQAPRDSLKARIAAKLDKGSFALRTGPKQSQEVISVVFDVFQANILQRPDNLEASVSLGGFGVFDGTTANTLYHQIVQVKENARNDGRLETQVIEHKPVLNMDDPFFFVKFENNPLDERADNALTVRMRHMEIIYHKGYVEAVVKFFKPPASQLESVEALLSAASQTFEDLRKETRIGLEFALQTHKTIDIQMDLNAPVIIIPEDVTTKNCKHLFIDAGHISIESDLADKEAVQDIHQKRNQQYTDEDYKRLESLMYDKLSLKLKAAQFLIGNDLQSCREALTSDAGDSLHLLERINIELQVQNSIVPTAYSLPRFKVSGKLPSLHVNLSDTKYQSLMRLIDVCIPNFDQENAAPAPIPSTDLHKSPAFQGLFGTRGLGYTIDEQEDEEHKEAAERQAVASADQPELLQHVFDLDFQVEDLLATLSKTDGAGIERSLGDASFNNFALGFSMTKYVMKVDVSLRSISMNIVQPGREPINFMSTADTDPTIGRNLLAVKYTRAQQATPDFLTVYEGIDQSIDAQVSTVVLRTAPEPILTLYDFIMTTFVPKTTPPAAETGDLKASTSNAYNTDLQQNAPPAPPSVIRVVAKLASVQLILVNEDTSLATLSLSTADVAILLRGSTMSIAGRLGSLALSDDSPGPVAHPDFKEILSIEGNNFAEFKYQTFDPSEEGYKGINSSVSLRAASVKLYFLEQPLHDIYLFLIKLAKLKGIYDAATTVAVQRASEIERMQFEISIKSPIVVFPSDTTKSKDVLVMRLGEISAHNKYDGTINKILASLRGIQLVSKIYYDDQPSILKIIDDIDITSDIVQTSSIDRSQDLDYPDTQVAVKISDVKLQLTQVQYGLLMGLSQAIPRVLAGAPEGNAQAESITSPAIQTPAASDPSAPFVDLQPEVRTIDGAGQTWTTLDLVVSIDAVKLRLYDGQASTENSLKDYGIVRFALNDSTLRFKMLSDGAGEAQVVLKSFTMGNTRPGNSKFREIIPAAQHERNQFMVLYTMSGGQNSPSLAIVTIDSPQVIFAIEPVIALLGFFTSAFPPPNVTSQQNAQISQADEQVVEVEEAPSSTQSRLDFRVDLHDVSISILENDADTDSQAIQLSINQILLSQQGIMALTVNRLGMALMRMGSPSETVRFLDEIDITFSLDSRASMQEHMTSMELAVKPIVFRASYRDINLIMSIVNRAIELYGKSAVPPAGSGSVAPTIPPSGSSKSNAPTIAKSQSHPVTGPVRVLMSKEQLKGSFDGFRFVLIGDLHEQPMLHLRVKPFTIGAKDWSGSLHANTTMATHISYWNLTNSHWEPLIDPWTFSLRVLKDGPAGSMKATISSRERLDLNISTTFTELAITTVNLLGKKDQVLSKARGSYAPYRIQNRTGSPILIWSDTDGNGTADDAATVKVSNDETVDWRFDDWKTMREHVPSSGQHSIAIQFLGKPWEHLRGVPVDREGEFTFPLRPRTAKFANRLLCEVKVQENVKVVVIRSTYQIENDTLYPLELTLIDDVGHPVYSLEKIGPGQSYPLPIEAVTNNRIRLQPDQGFGYKWCTAIRFEDLMAKKSFTIKCPHTDAKEAAFRFQAWVQTDPKDATNKLPKINLKLRAPIELENLLPYNLQYRIYDKDADQNWKSYLRKGGIMPVHSVELGHLILLNVEVQDTGKPIFFKPSDFAIINTYGHSDFEIESKLTLRDPKGRKLDLRLNYVRYPDSGGAFRVQVYSPYLVVNKTGFPFAVRSTRSSRANAPQDTAGETQAEILSKPVPYMLSHPHEHSHEFIFRVGDSQWSKLFSLEAPAAETELVAASQKEKTQEWHVGVSWTEGLGKYKLSKVITLAPRFLVKNCLSGPLVFREHGVAPKDRSVLEPGQRTSLQNMRAAQERLLTVAFPGLNAQWSSPINIEDIGSVHFRMYGRDSNDIQLVRADIQIDGPTIFVSFCQAEEGWPFIIENISDYTFSMAQIDSSKTKSAYTLAPHSHLDYAWDSPAAREKKLSLTINDARRLVDPMEIGDLVPFRFQHGERTKAVSLDVRADGHKQVLRITNYVAERSVYKPKRRDITGLKRSDTVISNAEAFEAVTEEVPPTFSFDVDFAGIGISLVNRKMVEVIYLTANELKFEYNDSPAAQAITLSCGALEIDNQLHDALYPVILQPTPIPRETTGVAALPTVQGSVIWLKDQEHGVMFIKYCSILLQALTIEADEDLLFAVYDLTKIKGISWDEESQDVLIQHPEEIPEPQAVAVGQDLYFEVLELQPIKLSLSFMRTERVNSDEKLSVRNPLAVVVNALTMTVGNINDAPIELNALAIKDMRLTMPELQGRILYHYRQDVLRQVYRILGSADFLGNPVGLFTNVSSGVADIFYEPFNGVVMHGSKELGSGIAKGAASFVKKTVFGLSDSVTKFTSSVGKGKSLSRLSAATFDSEYQAKRRMAQRRNRPRHAIYGVAAGGEALASSMASAIEGVVMKPIEGAESGGAFGFFKGVGQGFVGAVTKPAVGFFDLASNVSEGIRNTTTVFDNPERDRVRMPRHVPADGVLAPYSPREALGQYWMKDLSDGAYASESYVAHINTPGGDNVVLLTSSRVLSLWSKKLRLDWDLPFSVVQGVTVEDTGIRFAHKSGKDHDKFVFVPDKSSQSWFFGEVAAVVKNFNIQRRMNS</sequence>
<dbReference type="Pfam" id="PF25037">
    <property type="entry name" value="VPS13_C"/>
    <property type="match status" value="1"/>
</dbReference>
<organism evidence="9 10">
    <name type="scientific">Athelia psychrophila</name>
    <dbReference type="NCBI Taxonomy" id="1759441"/>
    <lineage>
        <taxon>Eukaryota</taxon>
        <taxon>Fungi</taxon>
        <taxon>Dikarya</taxon>
        <taxon>Basidiomycota</taxon>
        <taxon>Agaricomycotina</taxon>
        <taxon>Agaricomycetes</taxon>
        <taxon>Agaricomycetidae</taxon>
        <taxon>Atheliales</taxon>
        <taxon>Atheliaceae</taxon>
        <taxon>Athelia</taxon>
    </lineage>
</organism>
<gene>
    <name evidence="9" type="ORF">FIBSPDRAFT_945364</name>
</gene>
<feature type="domain" description="Chorein N-terminal" evidence="5">
    <location>
        <begin position="13"/>
        <end position="853"/>
    </location>
</feature>
<evidence type="ECO:0000259" key="8">
    <source>
        <dbReference type="Pfam" id="PF25037"/>
    </source>
</evidence>
<dbReference type="InterPro" id="IPR056748">
    <property type="entry name" value="VPS13-like_C"/>
</dbReference>
<dbReference type="InterPro" id="IPR026854">
    <property type="entry name" value="VPS13_N"/>
</dbReference>
<dbReference type="InterPro" id="IPR009543">
    <property type="entry name" value="VPS13_VAB"/>
</dbReference>
<evidence type="ECO:0000313" key="9">
    <source>
        <dbReference type="EMBL" id="KZP31351.1"/>
    </source>
</evidence>
<dbReference type="GO" id="GO:0006623">
    <property type="term" value="P:protein targeting to vacuole"/>
    <property type="evidence" value="ECO:0007669"/>
    <property type="project" value="TreeGrafter"/>
</dbReference>
<dbReference type="PANTHER" id="PTHR16166:SF93">
    <property type="entry name" value="INTERMEMBRANE LIPID TRANSFER PROTEIN VPS13"/>
    <property type="match status" value="1"/>
</dbReference>
<evidence type="ECO:0000259" key="5">
    <source>
        <dbReference type="Pfam" id="PF12624"/>
    </source>
</evidence>
<dbReference type="InterPro" id="IPR026847">
    <property type="entry name" value="VPS13"/>
</dbReference>
<protein>
    <recommendedName>
        <fullName evidence="11">Vacuolar protein sorting-associated protein 13</fullName>
    </recommendedName>
</protein>
<dbReference type="Pfam" id="PF25033">
    <property type="entry name" value="VPS13_M"/>
    <property type="match status" value="1"/>
</dbReference>
<dbReference type="GO" id="GO:0045324">
    <property type="term" value="P:late endosome to vacuole transport"/>
    <property type="evidence" value="ECO:0007669"/>
    <property type="project" value="TreeGrafter"/>
</dbReference>
<dbReference type="OrthoDB" id="428159at2759"/>
<dbReference type="Proteomes" id="UP000076532">
    <property type="component" value="Unassembled WGS sequence"/>
</dbReference>
<proteinExistence type="inferred from homology"/>
<keyword evidence="10" id="KW-1185">Reference proteome</keyword>
<dbReference type="Pfam" id="PF25036">
    <property type="entry name" value="VPS13_VAB"/>
    <property type="match status" value="1"/>
</dbReference>
<evidence type="ECO:0000256" key="2">
    <source>
        <dbReference type="ARBA" id="ARBA00022448"/>
    </source>
</evidence>
<evidence type="ECO:0008006" key="11">
    <source>
        <dbReference type="Google" id="ProtNLM"/>
    </source>
</evidence>
<feature type="domain" description="Vacuolar protein sorting-associated protein 13 VPS13 adaptor binding" evidence="7">
    <location>
        <begin position="1888"/>
        <end position="2453"/>
    </location>
</feature>
<name>A0A166U5Z3_9AGAM</name>
<evidence type="ECO:0000256" key="3">
    <source>
        <dbReference type="ARBA" id="ARBA00023055"/>
    </source>
</evidence>
<dbReference type="STRING" id="436010.A0A166U5Z3"/>
<dbReference type="PANTHER" id="PTHR16166">
    <property type="entry name" value="VACUOLAR PROTEIN SORTING-ASSOCIATED PROTEIN VPS13"/>
    <property type="match status" value="1"/>
</dbReference>
<evidence type="ECO:0000259" key="6">
    <source>
        <dbReference type="Pfam" id="PF25033"/>
    </source>
</evidence>
<dbReference type="InterPro" id="IPR056747">
    <property type="entry name" value="VPS13-like_M"/>
</dbReference>
<dbReference type="GO" id="GO:0006869">
    <property type="term" value="P:lipid transport"/>
    <property type="evidence" value="ECO:0007669"/>
    <property type="project" value="UniProtKB-KW"/>
</dbReference>
<feature type="compositionally biased region" description="Polar residues" evidence="4">
    <location>
        <begin position="1687"/>
        <end position="1703"/>
    </location>
</feature>
<feature type="domain" description="VPS13-like middle region" evidence="6">
    <location>
        <begin position="1081"/>
        <end position="1819"/>
    </location>
</feature>
<evidence type="ECO:0000313" key="10">
    <source>
        <dbReference type="Proteomes" id="UP000076532"/>
    </source>
</evidence>
<dbReference type="Pfam" id="PF12624">
    <property type="entry name" value="VPS13_N"/>
    <property type="match status" value="1"/>
</dbReference>
<comment type="similarity">
    <text evidence="1">Belongs to the VPS13 family.</text>
</comment>
<reference evidence="9 10" key="1">
    <citation type="journal article" date="2016" name="Mol. Biol. Evol.">
        <title>Comparative Genomics of Early-Diverging Mushroom-Forming Fungi Provides Insights into the Origins of Lignocellulose Decay Capabilities.</title>
        <authorList>
            <person name="Nagy L.G."/>
            <person name="Riley R."/>
            <person name="Tritt A."/>
            <person name="Adam C."/>
            <person name="Daum C."/>
            <person name="Floudas D."/>
            <person name="Sun H."/>
            <person name="Yadav J.S."/>
            <person name="Pangilinan J."/>
            <person name="Larsson K.H."/>
            <person name="Matsuura K."/>
            <person name="Barry K."/>
            <person name="Labutti K."/>
            <person name="Kuo R."/>
            <person name="Ohm R.A."/>
            <person name="Bhattacharya S.S."/>
            <person name="Shirouzu T."/>
            <person name="Yoshinaga Y."/>
            <person name="Martin F.M."/>
            <person name="Grigoriev I.V."/>
            <person name="Hibbett D.S."/>
        </authorList>
    </citation>
    <scope>NUCLEOTIDE SEQUENCE [LARGE SCALE GENOMIC DNA]</scope>
    <source>
        <strain evidence="9 10">CBS 109695</strain>
    </source>
</reference>
<feature type="domain" description="Intermembrane lipid transfer protein VPS13-like C-terminal" evidence="8">
    <location>
        <begin position="2984"/>
        <end position="3091"/>
    </location>
</feature>
<accession>A0A166U5Z3</accession>
<keyword evidence="3" id="KW-0445">Lipid transport</keyword>
<dbReference type="GO" id="GO:0007005">
    <property type="term" value="P:mitochondrion organization"/>
    <property type="evidence" value="ECO:0007669"/>
    <property type="project" value="TreeGrafter"/>
</dbReference>
<dbReference type="EMBL" id="KV417490">
    <property type="protein sequence ID" value="KZP31351.1"/>
    <property type="molecule type" value="Genomic_DNA"/>
</dbReference>